<evidence type="ECO:0000256" key="2">
    <source>
        <dbReference type="ARBA" id="ARBA00023002"/>
    </source>
</evidence>
<evidence type="ECO:0000313" key="5">
    <source>
        <dbReference type="EMBL" id="AGG12568.1"/>
    </source>
</evidence>
<evidence type="ECO:0000259" key="4">
    <source>
        <dbReference type="Pfam" id="PF22725"/>
    </source>
</evidence>
<dbReference type="SUPFAM" id="SSF51735">
    <property type="entry name" value="NAD(P)-binding Rossmann-fold domains"/>
    <property type="match status" value="1"/>
</dbReference>
<name>M1RFB0_9ACTN</name>
<feature type="domain" description="Gfo/Idh/MocA-like oxidoreductase N-terminal" evidence="3">
    <location>
        <begin position="5"/>
        <end position="121"/>
    </location>
</feature>
<sequence>MDRVSFGVLGCASIARRKMLPALVSHPRAHVVAVASRTADKAARFASEFGCDAVTGYERLLERPDIDAVYVPLPAGLRTEWITKALTAGKHVLAEKPLTVTAATARELVTLSRTQGLLLMESFMFLHHSAHRAVQDLVDAGRIGELRSFSATFTIPPLPKDDIRHRPDLGGGALLDLGAYTVRAAQLHCGTDLVPKGTVLVTDPDTGADVSGAALLSAGPVVAHLSFGMVHPYRCAYRLTGSTGTLTLERAFTPPPTWQPVLRAESQDRSEEIRLPADDHFANTVTAFTTAVLAGDGFTAHGDRIVRQAELLEGVRLAAAAVPAASRVRRAGHAHHWPRFSRLRSPCSGRPALTCRRFRRRRLPQ</sequence>
<dbReference type="Pfam" id="PF01408">
    <property type="entry name" value="GFO_IDH_MocA"/>
    <property type="match status" value="1"/>
</dbReference>
<dbReference type="InterPro" id="IPR055170">
    <property type="entry name" value="GFO_IDH_MocA-like_dom"/>
</dbReference>
<protein>
    <submittedName>
        <fullName evidence="5">NDP-3-ketoreductase</fullName>
    </submittedName>
</protein>
<dbReference type="GO" id="GO:0000166">
    <property type="term" value="F:nucleotide binding"/>
    <property type="evidence" value="ECO:0007669"/>
    <property type="project" value="InterPro"/>
</dbReference>
<dbReference type="EMBL" id="KC249518">
    <property type="protein sequence ID" value="AGG12568.1"/>
    <property type="molecule type" value="Genomic_DNA"/>
</dbReference>
<gene>
    <name evidence="5" type="primary">sflW</name>
</gene>
<feature type="domain" description="GFO/IDH/MocA-like oxidoreductase" evidence="4">
    <location>
        <begin position="131"/>
        <end position="246"/>
    </location>
</feature>
<reference evidence="5" key="1">
    <citation type="submission" date="2012-12" db="EMBL/GenBank/DDBJ databases">
        <title>Partial nucleotide sequence of chromomycin biosynthesis gene cluster and nonribosomal peptide synthase genes from Streptomyces spp. 275.</title>
        <authorList>
            <person name="Dave K.C."/>
            <person name="Thaker M.N."/>
            <person name="Kumari N."/>
            <person name="Pohnerkar J."/>
        </authorList>
    </citation>
    <scope>NUCLEOTIDE SEQUENCE</scope>
    <source>
        <strain evidence="5">275</strain>
    </source>
</reference>
<comment type="similarity">
    <text evidence="1">Belongs to the Gfo/Idh/MocA family.</text>
</comment>
<dbReference type="AlphaFoldDB" id="M1RFB0"/>
<keyword evidence="2" id="KW-0560">Oxidoreductase</keyword>
<dbReference type="PANTHER" id="PTHR22604:SF105">
    <property type="entry name" value="TRANS-1,2-DIHYDROBENZENE-1,2-DIOL DEHYDROGENASE"/>
    <property type="match status" value="1"/>
</dbReference>
<evidence type="ECO:0000259" key="3">
    <source>
        <dbReference type="Pfam" id="PF01408"/>
    </source>
</evidence>
<accession>M1RFB0</accession>
<dbReference type="SUPFAM" id="SSF55347">
    <property type="entry name" value="Glyceraldehyde-3-phosphate dehydrogenase-like, C-terminal domain"/>
    <property type="match status" value="1"/>
</dbReference>
<proteinExistence type="inferred from homology"/>
<dbReference type="GO" id="GO:0016491">
    <property type="term" value="F:oxidoreductase activity"/>
    <property type="evidence" value="ECO:0007669"/>
    <property type="project" value="UniProtKB-KW"/>
</dbReference>
<evidence type="ECO:0000256" key="1">
    <source>
        <dbReference type="ARBA" id="ARBA00010928"/>
    </source>
</evidence>
<dbReference type="Pfam" id="PF22725">
    <property type="entry name" value="GFO_IDH_MocA_C3"/>
    <property type="match status" value="1"/>
</dbReference>
<dbReference type="InterPro" id="IPR050984">
    <property type="entry name" value="Gfo/Idh/MocA_domain"/>
</dbReference>
<dbReference type="InterPro" id="IPR000683">
    <property type="entry name" value="Gfo/Idh/MocA-like_OxRdtase_N"/>
</dbReference>
<dbReference type="InterPro" id="IPR036291">
    <property type="entry name" value="NAD(P)-bd_dom_sf"/>
</dbReference>
<dbReference type="Gene3D" id="3.30.360.10">
    <property type="entry name" value="Dihydrodipicolinate Reductase, domain 2"/>
    <property type="match status" value="1"/>
</dbReference>
<dbReference type="PANTHER" id="PTHR22604">
    <property type="entry name" value="OXIDOREDUCTASES"/>
    <property type="match status" value="1"/>
</dbReference>
<dbReference type="Gene3D" id="3.40.50.720">
    <property type="entry name" value="NAD(P)-binding Rossmann-like Domain"/>
    <property type="match status" value="1"/>
</dbReference>
<organism evidence="5">
    <name type="scientific">Streptomyces sp. 275</name>
    <dbReference type="NCBI Taxonomy" id="255709"/>
    <lineage>
        <taxon>Bacteria</taxon>
        <taxon>Bacillati</taxon>
        <taxon>Actinomycetota</taxon>
        <taxon>Actinomycetes</taxon>
        <taxon>Kitasatosporales</taxon>
        <taxon>Streptomycetaceae</taxon>
        <taxon>Streptomyces</taxon>
    </lineage>
</organism>